<feature type="compositionally biased region" description="Basic and acidic residues" evidence="1">
    <location>
        <begin position="30"/>
        <end position="57"/>
    </location>
</feature>
<proteinExistence type="predicted"/>
<sequence length="233" mass="25287">AVRGRHPGGGSGDPAGQAASQAADPAALRPVDHPAPDRGAARALRPEPADHCRRRLQDGPGGRGEPRCRLRLQRALRLHQHLEESAAGAAAHRDQPRAVDERRRRLRPPAARPRGGSAAGGDDLRLRQHRSRGRGRGQVRGRSRRRHHRAVQDGAGPVGRGRRHQLRRQRHQGRAGAVADRVRGPGLLRARHRAGRHAGGCARRPARHLRVPVRRGGRAGRPGRGQQLCGTGM</sequence>
<evidence type="ECO:0000313" key="2">
    <source>
        <dbReference type="EMBL" id="CAA9326391.1"/>
    </source>
</evidence>
<feature type="compositionally biased region" description="Basic residues" evidence="1">
    <location>
        <begin position="160"/>
        <end position="173"/>
    </location>
</feature>
<organism evidence="2">
    <name type="scientific">uncultured Nocardioidaceae bacterium</name>
    <dbReference type="NCBI Taxonomy" id="253824"/>
    <lineage>
        <taxon>Bacteria</taxon>
        <taxon>Bacillati</taxon>
        <taxon>Actinomycetota</taxon>
        <taxon>Actinomycetes</taxon>
        <taxon>Propionibacteriales</taxon>
        <taxon>Nocardioidaceae</taxon>
        <taxon>environmental samples</taxon>
    </lineage>
</organism>
<feature type="non-terminal residue" evidence="2">
    <location>
        <position position="233"/>
    </location>
</feature>
<feature type="compositionally biased region" description="Basic residues" evidence="1">
    <location>
        <begin position="127"/>
        <end position="149"/>
    </location>
</feature>
<name>A0A6J4L9E4_9ACTN</name>
<accession>A0A6J4L9E4</accession>
<reference evidence="2" key="1">
    <citation type="submission" date="2020-02" db="EMBL/GenBank/DDBJ databases">
        <authorList>
            <person name="Meier V. D."/>
        </authorList>
    </citation>
    <scope>NUCLEOTIDE SEQUENCE</scope>
    <source>
        <strain evidence="2">AVDCRST_MAG29</strain>
    </source>
</reference>
<dbReference type="EMBL" id="CADCUG010000042">
    <property type="protein sequence ID" value="CAA9326391.1"/>
    <property type="molecule type" value="Genomic_DNA"/>
</dbReference>
<feature type="region of interest" description="Disordered" evidence="1">
    <location>
        <begin position="83"/>
        <end position="178"/>
    </location>
</feature>
<protein>
    <submittedName>
        <fullName evidence="2">UDP-N-acetylglucosamine pyrophosphorylase related protein</fullName>
    </submittedName>
</protein>
<feature type="compositionally biased region" description="Low complexity" evidence="1">
    <location>
        <begin position="14"/>
        <end position="27"/>
    </location>
</feature>
<feature type="region of interest" description="Disordered" evidence="1">
    <location>
        <begin position="214"/>
        <end position="233"/>
    </location>
</feature>
<gene>
    <name evidence="2" type="ORF">AVDCRST_MAG29-773</name>
</gene>
<dbReference type="AlphaFoldDB" id="A0A6J4L9E4"/>
<evidence type="ECO:0000256" key="1">
    <source>
        <dbReference type="SAM" id="MobiDB-lite"/>
    </source>
</evidence>
<feature type="non-terminal residue" evidence="2">
    <location>
        <position position="1"/>
    </location>
</feature>
<feature type="region of interest" description="Disordered" evidence="1">
    <location>
        <begin position="1"/>
        <end position="67"/>
    </location>
</feature>
<feature type="compositionally biased region" description="Basic and acidic residues" evidence="1">
    <location>
        <begin position="91"/>
        <end position="103"/>
    </location>
</feature>